<dbReference type="SUPFAM" id="SSF53822">
    <property type="entry name" value="Periplasmic binding protein-like I"/>
    <property type="match status" value="1"/>
</dbReference>
<keyword evidence="2 4" id="KW-0732">Signal</keyword>
<accession>A0A849I2Z7</accession>
<gene>
    <name evidence="6" type="ORF">HJG44_17530</name>
</gene>
<proteinExistence type="inferred from homology"/>
<comment type="caution">
    <text evidence="6">The sequence shown here is derived from an EMBL/GenBank/DDBJ whole genome shotgun (WGS) entry which is preliminary data.</text>
</comment>
<evidence type="ECO:0000256" key="2">
    <source>
        <dbReference type="ARBA" id="ARBA00022729"/>
    </source>
</evidence>
<dbReference type="InterPro" id="IPR028081">
    <property type="entry name" value="Leu-bd"/>
</dbReference>
<name>A0A849I2Z7_9HYPH</name>
<feature type="chain" id="PRO_5032684714" evidence="4">
    <location>
        <begin position="33"/>
        <end position="412"/>
    </location>
</feature>
<dbReference type="AlphaFoldDB" id="A0A849I2Z7"/>
<comment type="similarity">
    <text evidence="1">Belongs to the leucine-binding protein family.</text>
</comment>
<dbReference type="EMBL" id="JABEPP010000005">
    <property type="protein sequence ID" value="NNM74176.1"/>
    <property type="molecule type" value="Genomic_DNA"/>
</dbReference>
<keyword evidence="3" id="KW-0029">Amino-acid transport</keyword>
<feature type="domain" description="Leucine-binding protein" evidence="5">
    <location>
        <begin position="39"/>
        <end position="375"/>
    </location>
</feature>
<dbReference type="RefSeq" id="WP_171219640.1">
    <property type="nucleotide sequence ID" value="NZ_JABEPP010000005.1"/>
</dbReference>
<dbReference type="PANTHER" id="PTHR30483">
    <property type="entry name" value="LEUCINE-SPECIFIC-BINDING PROTEIN"/>
    <property type="match status" value="1"/>
</dbReference>
<dbReference type="InterPro" id="IPR028082">
    <property type="entry name" value="Peripla_BP_I"/>
</dbReference>
<evidence type="ECO:0000256" key="3">
    <source>
        <dbReference type="ARBA" id="ARBA00022970"/>
    </source>
</evidence>
<dbReference type="PANTHER" id="PTHR30483:SF6">
    <property type="entry name" value="PERIPLASMIC BINDING PROTEIN OF ABC TRANSPORTER FOR NATURAL AMINO ACIDS"/>
    <property type="match status" value="1"/>
</dbReference>
<evidence type="ECO:0000313" key="7">
    <source>
        <dbReference type="Proteomes" id="UP000564885"/>
    </source>
</evidence>
<keyword evidence="3" id="KW-0813">Transport</keyword>
<dbReference type="GO" id="GO:0006865">
    <property type="term" value="P:amino acid transport"/>
    <property type="evidence" value="ECO:0007669"/>
    <property type="project" value="UniProtKB-KW"/>
</dbReference>
<dbReference type="InterPro" id="IPR051010">
    <property type="entry name" value="BCAA_transport"/>
</dbReference>
<reference evidence="6 7" key="1">
    <citation type="submission" date="2020-04" db="EMBL/GenBank/DDBJ databases">
        <title>Enterovirga sp. isolate from soil.</title>
        <authorList>
            <person name="Chea S."/>
            <person name="Kim D.-U."/>
        </authorList>
    </citation>
    <scope>NUCLEOTIDE SEQUENCE [LARGE SCALE GENOMIC DNA]</scope>
    <source>
        <strain evidence="6 7">DB1703</strain>
    </source>
</reference>
<evidence type="ECO:0000256" key="1">
    <source>
        <dbReference type="ARBA" id="ARBA00010062"/>
    </source>
</evidence>
<evidence type="ECO:0000259" key="5">
    <source>
        <dbReference type="Pfam" id="PF13458"/>
    </source>
</evidence>
<protein>
    <submittedName>
        <fullName evidence="6">ABC transporter substrate-binding protein</fullName>
    </submittedName>
</protein>
<dbReference type="Gene3D" id="3.40.50.2300">
    <property type="match status" value="2"/>
</dbReference>
<sequence>MIAFSVTRRLRRTCSAVALFSFAALAAAPASAEISGGVVRIGVINDQSGPLSDPMGPGSVIAARLAVADFRKANPKLQVEIVTADHQNKPDIGATTVRKWFDVDGVDMVVDIGNSAVGLAVQNIIRERNKIAIYSAVATTELNGKQCAPTGLAWQHDSYNLVSGPIRTLVPQGQNSWFFIAADYAFGHNMVAESERVLAQAGGKTAGRIFHPIGASDYSSFLLQAQSSGAKVVAFANAGAQLVNSMKQWNEFGMNAGTQKPVAQLMFITDVHSMGPDISQGLTALTAFYWDVDDATRAFGRRFFEAHKAMPTSSQAAVYSGVLHYLRGVAASGSDQTDAVLKWMKSNPVDDFYAKGATIREDNKLVHDFFLVEVKKPADVKTPWGYYDVLARVPAKDVYFPLSESECPLVKK</sequence>
<evidence type="ECO:0000313" key="6">
    <source>
        <dbReference type="EMBL" id="NNM74176.1"/>
    </source>
</evidence>
<feature type="signal peptide" evidence="4">
    <location>
        <begin position="1"/>
        <end position="32"/>
    </location>
</feature>
<dbReference type="CDD" id="cd06327">
    <property type="entry name" value="PBP1_SBP-like"/>
    <property type="match status" value="1"/>
</dbReference>
<dbReference type="Proteomes" id="UP000564885">
    <property type="component" value="Unassembled WGS sequence"/>
</dbReference>
<evidence type="ECO:0000256" key="4">
    <source>
        <dbReference type="SAM" id="SignalP"/>
    </source>
</evidence>
<keyword evidence="7" id="KW-1185">Reference proteome</keyword>
<dbReference type="Pfam" id="PF13458">
    <property type="entry name" value="Peripla_BP_6"/>
    <property type="match status" value="1"/>
</dbReference>
<organism evidence="6 7">
    <name type="scientific">Enterovirga aerilata</name>
    <dbReference type="NCBI Taxonomy" id="2730920"/>
    <lineage>
        <taxon>Bacteria</taxon>
        <taxon>Pseudomonadati</taxon>
        <taxon>Pseudomonadota</taxon>
        <taxon>Alphaproteobacteria</taxon>
        <taxon>Hyphomicrobiales</taxon>
        <taxon>Methylobacteriaceae</taxon>
        <taxon>Enterovirga</taxon>
    </lineage>
</organism>